<dbReference type="PANTHER" id="PTHR33882:SF11">
    <property type="entry name" value="RPM1-INTERACTING PROTEIN 4 (RIN4) FAMILY PROTEIN"/>
    <property type="match status" value="1"/>
</dbReference>
<feature type="region of interest" description="Disordered" evidence="1">
    <location>
        <begin position="52"/>
        <end position="89"/>
    </location>
</feature>
<feature type="domain" description="RIN4 pathogenic type III effector avirulence factor Avr cleavage site" evidence="2">
    <location>
        <begin position="8"/>
        <end position="39"/>
    </location>
</feature>
<evidence type="ECO:0000313" key="3">
    <source>
        <dbReference type="EMBL" id="GAU32784.1"/>
    </source>
</evidence>
<keyword evidence="4" id="KW-1185">Reference proteome</keyword>
<feature type="region of interest" description="Disordered" evidence="1">
    <location>
        <begin position="1"/>
        <end position="22"/>
    </location>
</feature>
<feature type="compositionally biased region" description="Polar residues" evidence="1">
    <location>
        <begin position="54"/>
        <end position="64"/>
    </location>
</feature>
<accession>A0A2Z6MJP2</accession>
<organism evidence="3 4">
    <name type="scientific">Trifolium subterraneum</name>
    <name type="common">Subterranean clover</name>
    <dbReference type="NCBI Taxonomy" id="3900"/>
    <lineage>
        <taxon>Eukaryota</taxon>
        <taxon>Viridiplantae</taxon>
        <taxon>Streptophyta</taxon>
        <taxon>Embryophyta</taxon>
        <taxon>Tracheophyta</taxon>
        <taxon>Spermatophyta</taxon>
        <taxon>Magnoliopsida</taxon>
        <taxon>eudicotyledons</taxon>
        <taxon>Gunneridae</taxon>
        <taxon>Pentapetalae</taxon>
        <taxon>rosids</taxon>
        <taxon>fabids</taxon>
        <taxon>Fabales</taxon>
        <taxon>Fabaceae</taxon>
        <taxon>Papilionoideae</taxon>
        <taxon>50 kb inversion clade</taxon>
        <taxon>NPAAA clade</taxon>
        <taxon>Hologalegina</taxon>
        <taxon>IRL clade</taxon>
        <taxon>Trifolieae</taxon>
        <taxon>Trifolium</taxon>
    </lineage>
</organism>
<gene>
    <name evidence="3" type="ORF">TSUD_152330</name>
</gene>
<evidence type="ECO:0000259" key="2">
    <source>
        <dbReference type="Pfam" id="PF05627"/>
    </source>
</evidence>
<feature type="compositionally biased region" description="Basic and acidic residues" evidence="1">
    <location>
        <begin position="163"/>
        <end position="176"/>
    </location>
</feature>
<evidence type="ECO:0000256" key="1">
    <source>
        <dbReference type="SAM" id="MobiDB-lite"/>
    </source>
</evidence>
<dbReference type="OrthoDB" id="1885368at2759"/>
<dbReference type="AlphaFoldDB" id="A0A2Z6MJP2"/>
<evidence type="ECO:0000313" key="4">
    <source>
        <dbReference type="Proteomes" id="UP000242715"/>
    </source>
</evidence>
<dbReference type="PANTHER" id="PTHR33882">
    <property type="entry name" value="PATHOGENIC TYPE III EFFECTOR AVIRULENCE FACTOR AVR AVRRPT-CLEAVAGE: CLEAVAGE SITE PROTEIN"/>
    <property type="match status" value="1"/>
</dbReference>
<dbReference type="InterPro" id="IPR008700">
    <property type="entry name" value="TypeIII_avirulence_cleave"/>
</dbReference>
<protein>
    <recommendedName>
        <fullName evidence="2">RIN4 pathogenic type III effector avirulence factor Avr cleavage site domain-containing protein</fullName>
    </recommendedName>
</protein>
<dbReference type="EMBL" id="DF973505">
    <property type="protein sequence ID" value="GAU32784.1"/>
    <property type="molecule type" value="Genomic_DNA"/>
</dbReference>
<proteinExistence type="predicted"/>
<name>A0A2Z6MJP2_TRISU</name>
<dbReference type="Proteomes" id="UP000242715">
    <property type="component" value="Unassembled WGS sequence"/>
</dbReference>
<feature type="region of interest" description="Disordered" evidence="1">
    <location>
        <begin position="147"/>
        <end position="176"/>
    </location>
</feature>
<dbReference type="Pfam" id="PF05627">
    <property type="entry name" value="AvrRpt-cleavage"/>
    <property type="match status" value="2"/>
</dbReference>
<feature type="domain" description="RIN4 pathogenic type III effector avirulence factor Avr cleavage site" evidence="2">
    <location>
        <begin position="94"/>
        <end position="124"/>
    </location>
</feature>
<reference evidence="4" key="1">
    <citation type="journal article" date="2017" name="Front. Plant Sci.">
        <title>Climate Clever Clovers: New Paradigm to Reduce the Environmental Footprint of Ruminants by Breeding Low Methanogenic Forages Utilizing Haplotype Variation.</title>
        <authorList>
            <person name="Kaur P."/>
            <person name="Appels R."/>
            <person name="Bayer P.E."/>
            <person name="Keeble-Gagnere G."/>
            <person name="Wang J."/>
            <person name="Hirakawa H."/>
            <person name="Shirasawa K."/>
            <person name="Vercoe P."/>
            <person name="Stefanova K."/>
            <person name="Durmic Z."/>
            <person name="Nichols P."/>
            <person name="Revell C."/>
            <person name="Isobe S.N."/>
            <person name="Edwards D."/>
            <person name="Erskine W."/>
        </authorList>
    </citation>
    <scope>NUCLEOTIDE SEQUENCE [LARGE SCALE GENOMIC DNA]</scope>
    <source>
        <strain evidence="4">cv. Daliak</strain>
    </source>
</reference>
<sequence length="193" mass="22263">MQKRPYKTSVPQFGGWDDKPKAVPTDYSMVFNQARENKKNHITDFSEVKRLNVGNDQRVSSNTTNHRHGRGRGSPQGLGINHPDDDHQDPPFMMSVPQFGGWDNKSKGATNYSLLFFQARENKKNLKTYLTRRDSIRNDQMFAIKSAKKHHRHGGHGPYTRFSQHDRGHSDPPERSKNVLSYMNWCSCKPVRP</sequence>